<evidence type="ECO:0000313" key="10">
    <source>
        <dbReference type="EMBL" id="OUC92899.1"/>
    </source>
</evidence>
<dbReference type="GO" id="GO:0004674">
    <property type="term" value="F:protein serine/threonine kinase activity"/>
    <property type="evidence" value="ECO:0007669"/>
    <property type="project" value="UniProtKB-KW"/>
</dbReference>
<evidence type="ECO:0000313" key="11">
    <source>
        <dbReference type="Proteomes" id="UP000194761"/>
    </source>
</evidence>
<reference evidence="10 11" key="1">
    <citation type="submission" date="2017-05" db="EMBL/GenBank/DDBJ databases">
        <title>Biotechnological potential of actinobacteria isolated from South African environments.</title>
        <authorList>
            <person name="Le Roes-Hill M."/>
            <person name="Prins A."/>
            <person name="Durrell K.A."/>
        </authorList>
    </citation>
    <scope>NUCLEOTIDE SEQUENCE [LARGE SCALE GENOMIC DNA]</scope>
    <source>
        <strain evidence="10">M26</strain>
    </source>
</reference>
<keyword evidence="4" id="KW-0547">Nucleotide-binding</keyword>
<gene>
    <name evidence="10" type="ORF">CA984_28260</name>
</gene>
<comment type="caution">
    <text evidence="10">The sequence shown here is derived from an EMBL/GenBank/DDBJ whole genome shotgun (WGS) entry which is preliminary data.</text>
</comment>
<evidence type="ECO:0000256" key="3">
    <source>
        <dbReference type="ARBA" id="ARBA00022679"/>
    </source>
</evidence>
<name>A0A243RDU4_9ACTN</name>
<dbReference type="Gene3D" id="1.10.510.10">
    <property type="entry name" value="Transferase(Phosphotransferase) domain 1"/>
    <property type="match status" value="1"/>
</dbReference>
<dbReference type="Pfam" id="PF05147">
    <property type="entry name" value="LANC_like"/>
    <property type="match status" value="1"/>
</dbReference>
<dbReference type="InterPro" id="IPR000719">
    <property type="entry name" value="Prot_kinase_dom"/>
</dbReference>
<feature type="binding site" evidence="7">
    <location>
        <position position="856"/>
    </location>
    <ligand>
        <name>Zn(2+)</name>
        <dbReference type="ChEBI" id="CHEBI:29105"/>
    </ligand>
</feature>
<evidence type="ECO:0000256" key="2">
    <source>
        <dbReference type="ARBA" id="ARBA00022527"/>
    </source>
</evidence>
<accession>A0A243RDU4</accession>
<evidence type="ECO:0000256" key="1">
    <source>
        <dbReference type="ARBA" id="ARBA00012513"/>
    </source>
</evidence>
<feature type="compositionally biased region" description="Low complexity" evidence="8">
    <location>
        <begin position="563"/>
        <end position="574"/>
    </location>
</feature>
<evidence type="ECO:0000256" key="7">
    <source>
        <dbReference type="PIRSR" id="PIRSR607822-1"/>
    </source>
</evidence>
<keyword evidence="2" id="KW-0723">Serine/threonine-protein kinase</keyword>
<dbReference type="GO" id="GO:0031179">
    <property type="term" value="P:peptide modification"/>
    <property type="evidence" value="ECO:0007669"/>
    <property type="project" value="InterPro"/>
</dbReference>
<dbReference type="AlphaFoldDB" id="A0A243RDU4"/>
<dbReference type="InterPro" id="IPR057929">
    <property type="entry name" value="RamC_N"/>
</dbReference>
<dbReference type="Pfam" id="PF00069">
    <property type="entry name" value="Pkinase"/>
    <property type="match status" value="1"/>
</dbReference>
<dbReference type="SUPFAM" id="SSF158745">
    <property type="entry name" value="LanC-like"/>
    <property type="match status" value="1"/>
</dbReference>
<sequence length="1019" mass="107128">MRTRSGDPAILCDIVTAELGRAGTEEWSITDDGLWCKVTPDTYAMPDQGWKLHVSATMLSAPVVLSRVSRVLAGAGCAFKFPARLDDYWQFLEPHCSRAQAGKFITVYPRDDAESVRLAALLDEVTRGLPGPVILSDRPYRAGGIVHYRYGAFRGHRTLGNDGFYEIRLRSPEGRLVLDAREPRFSPPPFAVCPFEAPAAPGRRPGAAAVMLNGRFVVREAVRHANRGGVYLAEDTRTGREVVVKEGRPHACADLSGRDARDRVAAERSRLEDLAVTGAVPAVVDFFEQGGHAFLVEERVPGITLQRWSDGNAGPLGETGFGNGAAEVLPVLGRLVELLKAVHGRGHVFGDLSPNNVMLLPGGGLRLIDLEHAAVPGDTVMVGGTPGYLAPELVAHVGEPRPAPDGGADLYSLGAMAYFLAVGAHLDPPGPDSDRAGSDSDRAGPDSDRAGPDSDRAGSDSDRAGPDSDRAGPDLDPPGPGRVSTGRDRVAAVAAANPTLALLRPLAEGLLAAEPERRWSLERCERFLAELTHRPSAAELTPGEVVSGLASDGVVSVIAAGPGAAGPTRRSAAGLTPEPAAGGSGAGWSGGGARLSRRIDRLIDDGIAYLVEAADPGDGSLAAWSGASGGPEADPCSVHAGAAGVLEVLTLAMPAPAAAGAVAGLSRRLRLRLAEEDVWRPGLHFGRSGAVWALYDAAAALDDAGLARYAVRAASLLPTDHPSPDVTHGLAGCGMAVLRVALRSGDPALRERAATTFQNLHDARSYLDGHPQWPTPRTFDSGLAGANHFGFAHGIAGIGTALLHAGRALDRPDWTATAHEVARALYAHADVDGDTAWWPTLRGDPGTVRPRRPYWCSGSSGIGSFLVRHWHATGDPQALDLARGAAAAVHRTRWQSGPVPCHGLPGDGEFLLDMADLTGDDRYRRWAGDLAACLESRAVGRSGRLLVPDAQAGFSPTFLGGTAGVVAFLLRLRHGHPRLWMPDDAPRLAVRDGTAMKEERAVSEAAPPTTGGKDHVLRR</sequence>
<dbReference type="GO" id="GO:0046872">
    <property type="term" value="F:metal ion binding"/>
    <property type="evidence" value="ECO:0007669"/>
    <property type="project" value="UniProtKB-KW"/>
</dbReference>
<dbReference type="SMART" id="SM01260">
    <property type="entry name" value="LANC_like"/>
    <property type="match status" value="1"/>
</dbReference>
<evidence type="ECO:0000256" key="8">
    <source>
        <dbReference type="SAM" id="MobiDB-lite"/>
    </source>
</evidence>
<dbReference type="EMBL" id="NGFP01000156">
    <property type="protein sequence ID" value="OUC92899.1"/>
    <property type="molecule type" value="Genomic_DNA"/>
</dbReference>
<keyword evidence="7" id="KW-0862">Zinc</keyword>
<evidence type="ECO:0000259" key="9">
    <source>
        <dbReference type="PROSITE" id="PS50011"/>
    </source>
</evidence>
<dbReference type="SMART" id="SM00220">
    <property type="entry name" value="S_TKc"/>
    <property type="match status" value="1"/>
</dbReference>
<organism evidence="10 11">
    <name type="scientific">Streptosporangium minutum</name>
    <dbReference type="NCBI Taxonomy" id="569862"/>
    <lineage>
        <taxon>Bacteria</taxon>
        <taxon>Bacillati</taxon>
        <taxon>Actinomycetota</taxon>
        <taxon>Actinomycetes</taxon>
        <taxon>Streptosporangiales</taxon>
        <taxon>Streptosporangiaceae</taxon>
        <taxon>Streptosporangium</taxon>
    </lineage>
</organism>
<keyword evidence="11" id="KW-1185">Reference proteome</keyword>
<feature type="region of interest" description="Disordered" evidence="8">
    <location>
        <begin position="563"/>
        <end position="591"/>
    </location>
</feature>
<dbReference type="CDD" id="cd04791">
    <property type="entry name" value="LanC_SerThrkinase"/>
    <property type="match status" value="1"/>
</dbReference>
<evidence type="ECO:0000256" key="4">
    <source>
        <dbReference type="ARBA" id="ARBA00022741"/>
    </source>
</evidence>
<dbReference type="InterPro" id="IPR011009">
    <property type="entry name" value="Kinase-like_dom_sf"/>
</dbReference>
<protein>
    <recommendedName>
        <fullName evidence="1">non-specific serine/threonine protein kinase</fullName>
        <ecNumber evidence="1">2.7.11.1</ecNumber>
    </recommendedName>
</protein>
<dbReference type="InterPro" id="IPR058053">
    <property type="entry name" value="RamC_C"/>
</dbReference>
<dbReference type="SUPFAM" id="SSF56112">
    <property type="entry name" value="Protein kinase-like (PK-like)"/>
    <property type="match status" value="1"/>
</dbReference>
<dbReference type="Gene3D" id="1.50.10.20">
    <property type="match status" value="1"/>
</dbReference>
<keyword evidence="6" id="KW-0067">ATP-binding</keyword>
<dbReference type="PROSITE" id="PS50011">
    <property type="entry name" value="PROTEIN_KINASE_DOM"/>
    <property type="match status" value="1"/>
</dbReference>
<dbReference type="RefSeq" id="WP_086576577.1">
    <property type="nucleotide sequence ID" value="NZ_NGFP01000156.1"/>
</dbReference>
<feature type="compositionally biased region" description="Gly residues" evidence="8">
    <location>
        <begin position="582"/>
        <end position="591"/>
    </location>
</feature>
<dbReference type="Proteomes" id="UP000194761">
    <property type="component" value="Unassembled WGS sequence"/>
</dbReference>
<dbReference type="InterPro" id="IPR007822">
    <property type="entry name" value="LANC-like"/>
</dbReference>
<dbReference type="PANTHER" id="PTHR43289:SF6">
    <property type="entry name" value="SERINE_THREONINE-PROTEIN KINASE NEKL-3"/>
    <property type="match status" value="1"/>
</dbReference>
<keyword evidence="5" id="KW-0418">Kinase</keyword>
<dbReference type="Pfam" id="PF25816">
    <property type="entry name" value="RamC_N"/>
    <property type="match status" value="1"/>
</dbReference>
<evidence type="ECO:0000256" key="6">
    <source>
        <dbReference type="ARBA" id="ARBA00022840"/>
    </source>
</evidence>
<feature type="binding site" evidence="7">
    <location>
        <position position="901"/>
    </location>
    <ligand>
        <name>Zn(2+)</name>
        <dbReference type="ChEBI" id="CHEBI:29105"/>
    </ligand>
</feature>
<proteinExistence type="predicted"/>
<dbReference type="PRINTS" id="PR01950">
    <property type="entry name" value="LANCSUPER"/>
</dbReference>
<feature type="compositionally biased region" description="Basic and acidic residues" evidence="8">
    <location>
        <begin position="432"/>
        <end position="473"/>
    </location>
</feature>
<evidence type="ECO:0000256" key="5">
    <source>
        <dbReference type="ARBA" id="ARBA00022777"/>
    </source>
</evidence>
<dbReference type="EC" id="2.7.11.1" evidence="1"/>
<dbReference type="GO" id="GO:0005524">
    <property type="term" value="F:ATP binding"/>
    <property type="evidence" value="ECO:0007669"/>
    <property type="project" value="UniProtKB-KW"/>
</dbReference>
<keyword evidence="7" id="KW-0479">Metal-binding</keyword>
<dbReference type="Gene3D" id="3.30.200.20">
    <property type="entry name" value="Phosphorylase Kinase, domain 1"/>
    <property type="match status" value="1"/>
</dbReference>
<feature type="region of interest" description="Disordered" evidence="8">
    <location>
        <begin position="998"/>
        <end position="1019"/>
    </location>
</feature>
<feature type="binding site" evidence="7">
    <location>
        <position position="902"/>
    </location>
    <ligand>
        <name>Zn(2+)</name>
        <dbReference type="ChEBI" id="CHEBI:29105"/>
    </ligand>
</feature>
<feature type="domain" description="Protein kinase" evidence="9">
    <location>
        <begin position="216"/>
        <end position="528"/>
    </location>
</feature>
<feature type="region of interest" description="Disordered" evidence="8">
    <location>
        <begin position="427"/>
        <end position="485"/>
    </location>
</feature>
<keyword evidence="3" id="KW-0808">Transferase</keyword>
<dbReference type="PANTHER" id="PTHR43289">
    <property type="entry name" value="MITOGEN-ACTIVATED PROTEIN KINASE KINASE KINASE 20-RELATED"/>
    <property type="match status" value="1"/>
</dbReference>